<accession>A0ABP7AJM3</accession>
<reference evidence="2" key="1">
    <citation type="journal article" date="2019" name="Int. J. Syst. Evol. Microbiol.">
        <title>The Global Catalogue of Microorganisms (GCM) 10K type strain sequencing project: providing services to taxonomists for standard genome sequencing and annotation.</title>
        <authorList>
            <consortium name="The Broad Institute Genomics Platform"/>
            <consortium name="The Broad Institute Genome Sequencing Center for Infectious Disease"/>
            <person name="Wu L."/>
            <person name="Ma J."/>
        </authorList>
    </citation>
    <scope>NUCLEOTIDE SEQUENCE [LARGE SCALE GENOMIC DNA]</scope>
    <source>
        <strain evidence="2">JCM 16929</strain>
    </source>
</reference>
<dbReference type="RefSeq" id="WP_344808072.1">
    <property type="nucleotide sequence ID" value="NZ_BAABAB010000035.1"/>
</dbReference>
<dbReference type="EMBL" id="BAABAB010000035">
    <property type="protein sequence ID" value="GAA3634176.1"/>
    <property type="molecule type" value="Genomic_DNA"/>
</dbReference>
<evidence type="ECO:0000313" key="2">
    <source>
        <dbReference type="Proteomes" id="UP001501490"/>
    </source>
</evidence>
<gene>
    <name evidence="1" type="ORF">GCM10022236_40910</name>
</gene>
<protein>
    <submittedName>
        <fullName evidence="1">Uncharacterized protein</fullName>
    </submittedName>
</protein>
<comment type="caution">
    <text evidence="1">The sequence shown here is derived from an EMBL/GenBank/DDBJ whole genome shotgun (WGS) entry which is preliminary data.</text>
</comment>
<sequence length="82" mass="8683">MKTIQQYTWHQDGRLACPHARTECAPCAARDGDTAVSIVGLCIGCDQSPADLLKDLAAAVATDNPGWARADRQGLAQTTSRA</sequence>
<organism evidence="1 2">
    <name type="scientific">Microlunatus ginsengisoli</name>
    <dbReference type="NCBI Taxonomy" id="363863"/>
    <lineage>
        <taxon>Bacteria</taxon>
        <taxon>Bacillati</taxon>
        <taxon>Actinomycetota</taxon>
        <taxon>Actinomycetes</taxon>
        <taxon>Propionibacteriales</taxon>
        <taxon>Propionibacteriaceae</taxon>
        <taxon>Microlunatus</taxon>
    </lineage>
</organism>
<dbReference type="Proteomes" id="UP001501490">
    <property type="component" value="Unassembled WGS sequence"/>
</dbReference>
<keyword evidence="2" id="KW-1185">Reference proteome</keyword>
<proteinExistence type="predicted"/>
<name>A0ABP7AJM3_9ACTN</name>
<evidence type="ECO:0000313" key="1">
    <source>
        <dbReference type="EMBL" id="GAA3634176.1"/>
    </source>
</evidence>